<evidence type="ECO:0000259" key="9">
    <source>
        <dbReference type="Pfam" id="PF02811"/>
    </source>
</evidence>
<dbReference type="InterPro" id="IPR004013">
    <property type="entry name" value="PHP_dom"/>
</dbReference>
<evidence type="ECO:0000256" key="5">
    <source>
        <dbReference type="ARBA" id="ARBA00022801"/>
    </source>
</evidence>
<accession>A0AAJ8JXP4</accession>
<evidence type="ECO:0000256" key="6">
    <source>
        <dbReference type="ARBA" id="ARBA00023102"/>
    </source>
</evidence>
<dbReference type="Proteomes" id="UP000094043">
    <property type="component" value="Chromosome 7"/>
</dbReference>
<dbReference type="Gene3D" id="3.20.20.140">
    <property type="entry name" value="Metal-dependent hydrolases"/>
    <property type="match status" value="1"/>
</dbReference>
<keyword evidence="11" id="KW-1185">Reference proteome</keyword>
<reference evidence="10" key="3">
    <citation type="submission" date="2024-01" db="EMBL/GenBank/DDBJ databases">
        <authorList>
            <person name="Coelho M.A."/>
            <person name="David-Palma M."/>
            <person name="Shea T."/>
            <person name="Sun S."/>
            <person name="Cuomo C.A."/>
            <person name="Heitman J."/>
        </authorList>
    </citation>
    <scope>NUCLEOTIDE SEQUENCE</scope>
    <source>
        <strain evidence="10">CBS 7841</strain>
    </source>
</reference>
<dbReference type="InterPro" id="IPR016195">
    <property type="entry name" value="Pol/histidinol_Pase-like"/>
</dbReference>
<dbReference type="GO" id="GO:0004401">
    <property type="term" value="F:histidinol-phosphatase activity"/>
    <property type="evidence" value="ECO:0007669"/>
    <property type="project" value="UniProtKB-UniRule"/>
</dbReference>
<dbReference type="EMBL" id="CP143790">
    <property type="protein sequence ID" value="WVN90297.1"/>
    <property type="molecule type" value="Genomic_DNA"/>
</dbReference>
<dbReference type="GO" id="GO:0000105">
    <property type="term" value="P:L-histidine biosynthetic process"/>
    <property type="evidence" value="ECO:0007669"/>
    <property type="project" value="UniProtKB-UniRule"/>
</dbReference>
<reference evidence="10" key="2">
    <citation type="journal article" date="2022" name="Elife">
        <title>Obligate sexual reproduction of a homothallic fungus closely related to the Cryptococcus pathogenic species complex.</title>
        <authorList>
            <person name="Passer A.R."/>
            <person name="Clancey S.A."/>
            <person name="Shea T."/>
            <person name="David-Palma M."/>
            <person name="Averette A.F."/>
            <person name="Boekhout T."/>
            <person name="Porcel B.M."/>
            <person name="Nowrousian M."/>
            <person name="Cuomo C.A."/>
            <person name="Sun S."/>
            <person name="Heitman J."/>
            <person name="Coelho M.A."/>
        </authorList>
    </citation>
    <scope>NUCLEOTIDE SEQUENCE</scope>
    <source>
        <strain evidence="10">CBS 7841</strain>
    </source>
</reference>
<organism evidence="10 11">
    <name type="scientific">Cryptococcus depauperatus CBS 7841</name>
    <dbReference type="NCBI Taxonomy" id="1295531"/>
    <lineage>
        <taxon>Eukaryota</taxon>
        <taxon>Fungi</taxon>
        <taxon>Dikarya</taxon>
        <taxon>Basidiomycota</taxon>
        <taxon>Agaricomycotina</taxon>
        <taxon>Tremellomycetes</taxon>
        <taxon>Tremellales</taxon>
        <taxon>Cryptococcaceae</taxon>
        <taxon>Cryptococcus</taxon>
    </lineage>
</organism>
<proteinExistence type="inferred from homology"/>
<dbReference type="PANTHER" id="PTHR21039">
    <property type="entry name" value="HISTIDINOL PHOSPHATASE-RELATED"/>
    <property type="match status" value="1"/>
</dbReference>
<dbReference type="GeneID" id="91089742"/>
<name>A0AAJ8JXP4_9TREE</name>
<evidence type="ECO:0000256" key="2">
    <source>
        <dbReference type="ARBA" id="ARBA00009152"/>
    </source>
</evidence>
<evidence type="ECO:0000256" key="8">
    <source>
        <dbReference type="RuleBase" id="RU366003"/>
    </source>
</evidence>
<dbReference type="PANTHER" id="PTHR21039:SF0">
    <property type="entry name" value="HISTIDINOL-PHOSPHATASE"/>
    <property type="match status" value="1"/>
</dbReference>
<comment type="catalytic activity">
    <reaction evidence="7 8">
        <text>L-histidinol phosphate + H2O = L-histidinol + phosphate</text>
        <dbReference type="Rhea" id="RHEA:14465"/>
        <dbReference type="ChEBI" id="CHEBI:15377"/>
        <dbReference type="ChEBI" id="CHEBI:43474"/>
        <dbReference type="ChEBI" id="CHEBI:57699"/>
        <dbReference type="ChEBI" id="CHEBI:57980"/>
        <dbReference type="EC" id="3.1.3.15"/>
    </reaction>
</comment>
<evidence type="ECO:0000313" key="10">
    <source>
        <dbReference type="EMBL" id="WVN90297.1"/>
    </source>
</evidence>
<keyword evidence="5 8" id="KW-0378">Hydrolase</keyword>
<evidence type="ECO:0000256" key="3">
    <source>
        <dbReference type="ARBA" id="ARBA00013085"/>
    </source>
</evidence>
<dbReference type="AlphaFoldDB" id="A0AAJ8JXP4"/>
<evidence type="ECO:0000256" key="4">
    <source>
        <dbReference type="ARBA" id="ARBA00022605"/>
    </source>
</evidence>
<gene>
    <name evidence="10" type="ORF">L203_105533</name>
</gene>
<evidence type="ECO:0000256" key="7">
    <source>
        <dbReference type="ARBA" id="ARBA00049158"/>
    </source>
</evidence>
<comment type="similarity">
    <text evidence="2 8">Belongs to the PHP hydrolase family. HisK subfamily.</text>
</comment>
<dbReference type="Pfam" id="PF02811">
    <property type="entry name" value="PHP"/>
    <property type="match status" value="1"/>
</dbReference>
<dbReference type="SUPFAM" id="SSF89550">
    <property type="entry name" value="PHP domain-like"/>
    <property type="match status" value="1"/>
</dbReference>
<sequence length="325" mass="37397">MPHSHHSHSGQFCRHAKDQLEDVIVEAIRQGFEVFGLSEHAPRWRMEDLFPEEADLASSDLLRVFEQFLSTAGSLRYKYASQISLLTSLETDYITLLDSEKLSILLEQHSEIDYIVGSVHHVNGVSIDFDRPTWLRAIKMSRESKVGRTMDPDAISLQPFLEAYFDSQYDLIMVHEPEVLGHIDLCCLWTPDVALKTCKKVWEKVERNVRAVVAYGGLFEANAAAIRKGWETSYPCRDVLKLVLDLGGKICLSDDSHGVSHVGLNYLKMAEYLKSMRVKRIWYLVPVSLRQEGDEDVGKRRRVVTRPLDDWYDHPFWSKMKERIG</sequence>
<dbReference type="GO" id="GO:0005737">
    <property type="term" value="C:cytoplasm"/>
    <property type="evidence" value="ECO:0007669"/>
    <property type="project" value="TreeGrafter"/>
</dbReference>
<reference evidence="10" key="1">
    <citation type="submission" date="2016-06" db="EMBL/GenBank/DDBJ databases">
        <authorList>
            <person name="Cuomo C."/>
            <person name="Litvintseva A."/>
            <person name="Heitman J."/>
            <person name="Chen Y."/>
            <person name="Sun S."/>
            <person name="Springer D."/>
            <person name="Dromer F."/>
            <person name="Young S."/>
            <person name="Zeng Q."/>
            <person name="Chapman S."/>
            <person name="Gujja S."/>
            <person name="Saif S."/>
            <person name="Birren B."/>
        </authorList>
    </citation>
    <scope>NUCLEOTIDE SEQUENCE</scope>
    <source>
        <strain evidence="10">CBS 7841</strain>
    </source>
</reference>
<dbReference type="NCBIfam" id="TIGR01856">
    <property type="entry name" value="hisJ_fam"/>
    <property type="match status" value="1"/>
</dbReference>
<evidence type="ECO:0000313" key="11">
    <source>
        <dbReference type="Proteomes" id="UP000094043"/>
    </source>
</evidence>
<keyword evidence="4 8" id="KW-0028">Amino-acid biosynthesis</keyword>
<dbReference type="InterPro" id="IPR010140">
    <property type="entry name" value="Histidinol_P_phosphatase_HisJ"/>
</dbReference>
<dbReference type="KEGG" id="cdep:91089742"/>
<comment type="pathway">
    <text evidence="1 8">Amino-acid biosynthesis; L-histidine biosynthesis; L-histidine from 5-phospho-alpha-D-ribose 1-diphosphate: step 8/9.</text>
</comment>
<dbReference type="RefSeq" id="XP_066070997.1">
    <property type="nucleotide sequence ID" value="XM_066214900.1"/>
</dbReference>
<feature type="domain" description="PHP" evidence="9">
    <location>
        <begin position="5"/>
        <end position="223"/>
    </location>
</feature>
<keyword evidence="6 8" id="KW-0368">Histidine biosynthesis</keyword>
<dbReference type="EC" id="3.1.3.15" evidence="3 8"/>
<protein>
    <recommendedName>
        <fullName evidence="3 8">Histidinol-phosphatase</fullName>
        <shortName evidence="8">HolPase</shortName>
        <ecNumber evidence="3 8">3.1.3.15</ecNumber>
    </recommendedName>
</protein>
<evidence type="ECO:0000256" key="1">
    <source>
        <dbReference type="ARBA" id="ARBA00004970"/>
    </source>
</evidence>
<dbReference type="CDD" id="cd12110">
    <property type="entry name" value="PHP_HisPPase_Hisj_like"/>
    <property type="match status" value="1"/>
</dbReference>